<dbReference type="GO" id="GO:0008170">
    <property type="term" value="F:N-methyltransferase activity"/>
    <property type="evidence" value="ECO:0007669"/>
    <property type="project" value="InterPro"/>
</dbReference>
<dbReference type="SUPFAM" id="SSF53335">
    <property type="entry name" value="S-adenosyl-L-methionine-dependent methyltransferases"/>
    <property type="match status" value="1"/>
</dbReference>
<keyword evidence="2" id="KW-0808">Transferase</keyword>
<dbReference type="GO" id="GO:0032259">
    <property type="term" value="P:methylation"/>
    <property type="evidence" value="ECO:0007669"/>
    <property type="project" value="UniProtKB-KW"/>
</dbReference>
<dbReference type="EMBL" id="LR797322">
    <property type="protein sequence ID" value="CAB4202988.1"/>
    <property type="molecule type" value="Genomic_DNA"/>
</dbReference>
<dbReference type="InterPro" id="IPR002941">
    <property type="entry name" value="DNA_methylase_N4/N6"/>
</dbReference>
<evidence type="ECO:0000313" key="7">
    <source>
        <dbReference type="EMBL" id="CAB4202988.1"/>
    </source>
</evidence>
<evidence type="ECO:0000313" key="6">
    <source>
        <dbReference type="EMBL" id="CAB4183633.1"/>
    </source>
</evidence>
<protein>
    <submittedName>
        <fullName evidence="5">AdoMet_MTases domain containing protein</fullName>
    </submittedName>
</protein>
<proteinExistence type="predicted"/>
<evidence type="ECO:0000313" key="5">
    <source>
        <dbReference type="EMBL" id="CAB4172709.1"/>
    </source>
</evidence>
<dbReference type="EMBL" id="LR797416">
    <property type="protein sequence ID" value="CAB4214746.1"/>
    <property type="molecule type" value="Genomic_DNA"/>
</dbReference>
<organism evidence="5">
    <name type="scientific">uncultured Caudovirales phage</name>
    <dbReference type="NCBI Taxonomy" id="2100421"/>
    <lineage>
        <taxon>Viruses</taxon>
        <taxon>Duplodnaviria</taxon>
        <taxon>Heunggongvirae</taxon>
        <taxon>Uroviricota</taxon>
        <taxon>Caudoviricetes</taxon>
        <taxon>Peduoviridae</taxon>
        <taxon>Maltschvirus</taxon>
        <taxon>Maltschvirus maltsch</taxon>
    </lineage>
</organism>
<evidence type="ECO:0000313" key="9">
    <source>
        <dbReference type="EMBL" id="CAB5229282.1"/>
    </source>
</evidence>
<reference evidence="5" key="1">
    <citation type="submission" date="2020-05" db="EMBL/GenBank/DDBJ databases">
        <authorList>
            <person name="Chiriac C."/>
            <person name="Salcher M."/>
            <person name="Ghai R."/>
            <person name="Kavagutti S V."/>
        </authorList>
    </citation>
    <scope>NUCLEOTIDE SEQUENCE</scope>
</reference>
<dbReference type="EMBL" id="LR796570">
    <property type="protein sequence ID" value="CAB4152120.1"/>
    <property type="molecule type" value="Genomic_DNA"/>
</dbReference>
<evidence type="ECO:0000313" key="4">
    <source>
        <dbReference type="EMBL" id="CAB4152120.1"/>
    </source>
</evidence>
<evidence type="ECO:0000256" key="1">
    <source>
        <dbReference type="ARBA" id="ARBA00022603"/>
    </source>
</evidence>
<gene>
    <name evidence="6" type="ORF">UFOVP1104_47</name>
    <name evidence="7" type="ORF">UFOVP1371_60</name>
    <name evidence="8" type="ORF">UFOVP1468_7</name>
    <name evidence="9" type="ORF">UFOVP1555_18</name>
    <name evidence="4" type="ORF">UFOVP596_51</name>
    <name evidence="5" type="ORF">UFOVP938_54</name>
</gene>
<evidence type="ECO:0000259" key="3">
    <source>
        <dbReference type="Pfam" id="PF01555"/>
    </source>
</evidence>
<dbReference type="EMBL" id="LR798399">
    <property type="protein sequence ID" value="CAB5229282.1"/>
    <property type="molecule type" value="Genomic_DNA"/>
</dbReference>
<dbReference type="EMBL" id="LR797047">
    <property type="protein sequence ID" value="CAB4183633.1"/>
    <property type="molecule type" value="Genomic_DNA"/>
</dbReference>
<evidence type="ECO:0000256" key="2">
    <source>
        <dbReference type="ARBA" id="ARBA00022679"/>
    </source>
</evidence>
<keyword evidence="1" id="KW-0489">Methyltransferase</keyword>
<dbReference type="InterPro" id="IPR029063">
    <property type="entry name" value="SAM-dependent_MTases_sf"/>
</dbReference>
<dbReference type="EMBL" id="LR796883">
    <property type="protein sequence ID" value="CAB4172709.1"/>
    <property type="molecule type" value="Genomic_DNA"/>
</dbReference>
<name>A0A6J5PLJ7_9CAUD</name>
<sequence length="247" mass="28547">MDNMNLFTDNVPDKVFTQLSILPVSVIDIDAQGKRDKEDHSKQSSRSNYSPFPTEIADLCCEFFLRDSTLIFDPFAGWGERAQSAKKFSREYLGIDISPIAIDKALAQYEVKNTLADARTFEIPSFNGLLTCPPYWNLERYESNDGLDKIKTWEQFLSNLNTIFRRCFDSADKNSIFCVMVGDWRKKGIYYDLEYEVCKMFKSYGASVVDKIVVSRKKISKIKIMLPQCKRLGYSVRVHENLLVFKK</sequence>
<dbReference type="Gene3D" id="3.40.50.150">
    <property type="entry name" value="Vaccinia Virus protein VP39"/>
    <property type="match status" value="2"/>
</dbReference>
<evidence type="ECO:0000313" key="8">
    <source>
        <dbReference type="EMBL" id="CAB4214746.1"/>
    </source>
</evidence>
<dbReference type="GO" id="GO:0003677">
    <property type="term" value="F:DNA binding"/>
    <property type="evidence" value="ECO:0007669"/>
    <property type="project" value="InterPro"/>
</dbReference>
<feature type="domain" description="DNA methylase N-4/N-6" evidence="3">
    <location>
        <begin position="44"/>
        <end position="103"/>
    </location>
</feature>
<dbReference type="Pfam" id="PF01555">
    <property type="entry name" value="N6_N4_Mtase"/>
    <property type="match status" value="1"/>
</dbReference>
<accession>A0A6J5PLJ7</accession>